<dbReference type="KEGG" id="rhl:LPU83_pLPU83d_1068"/>
<reference evidence="1" key="1">
    <citation type="submission" date="2013-11" db="EMBL/GenBank/DDBJ databases">
        <title>Draft genome sequence of the broad-host-range Rhizobium sp. LPU83 strain, a member of the low-genetic diversity Oregon-like Rhizobium sp. group.</title>
        <authorList>
            <person name="Wibberg D."/>
            <person name="Puehler A."/>
            <person name="Schlueter A."/>
        </authorList>
    </citation>
    <scope>NUCLEOTIDE SEQUENCE [LARGE SCALE GENOMIC DNA]</scope>
    <source>
        <strain evidence="1">LPU83</strain>
        <plasmid evidence="1">pLPU83d</plasmid>
    </source>
</reference>
<organism evidence="1 2">
    <name type="scientific">Rhizobium favelukesii</name>
    <dbReference type="NCBI Taxonomy" id="348824"/>
    <lineage>
        <taxon>Bacteria</taxon>
        <taxon>Pseudomonadati</taxon>
        <taxon>Pseudomonadota</taxon>
        <taxon>Alphaproteobacteria</taxon>
        <taxon>Hyphomicrobiales</taxon>
        <taxon>Rhizobiaceae</taxon>
        <taxon>Rhizobium/Agrobacterium group</taxon>
        <taxon>Rhizobium</taxon>
    </lineage>
</organism>
<evidence type="ECO:0000313" key="2">
    <source>
        <dbReference type="Proteomes" id="UP000019443"/>
    </source>
</evidence>
<gene>
    <name evidence="1" type="ORF">LPU83_pLPU83d_1068</name>
</gene>
<proteinExistence type="predicted"/>
<keyword evidence="1" id="KW-0614">Plasmid</keyword>
<keyword evidence="2" id="KW-1185">Reference proteome</keyword>
<dbReference type="Proteomes" id="UP000019443">
    <property type="component" value="Plasmid pLPU83d"/>
</dbReference>
<dbReference type="AlphaFoldDB" id="W6RUW5"/>
<geneLocation type="plasmid" evidence="1 2">
    <name>pLPU83d</name>
</geneLocation>
<protein>
    <submittedName>
        <fullName evidence="1">Uncharacterized protein</fullName>
    </submittedName>
</protein>
<name>W6RUW5_9HYPH</name>
<evidence type="ECO:0000313" key="1">
    <source>
        <dbReference type="EMBL" id="CDM62438.1"/>
    </source>
</evidence>
<sequence>MDEVSRSPQASVAKQRTNRVSIGEILSLNDYTYPGCLHDLHQIVEVVSEKPFGLSNFDLSGVSIHLLIVSSMYLA</sequence>
<dbReference type="HOGENOM" id="CLU_2668584_0_0_5"/>
<accession>W6RUW5</accession>
<dbReference type="EMBL" id="HG916855">
    <property type="protein sequence ID" value="CDM62438.1"/>
    <property type="molecule type" value="Genomic_DNA"/>
</dbReference>
<dbReference type="PATRIC" id="fig|348824.6.peg.6763"/>